<keyword evidence="10" id="KW-1185">Reference proteome</keyword>
<dbReference type="PANTHER" id="PTHR11804:SF84">
    <property type="entry name" value="SACCHAROLYSIN"/>
    <property type="match status" value="1"/>
</dbReference>
<dbReference type="InterPro" id="IPR001567">
    <property type="entry name" value="Pept_M3A_M3B_dom"/>
</dbReference>
<dbReference type="GO" id="GO:0005758">
    <property type="term" value="C:mitochondrial intermembrane space"/>
    <property type="evidence" value="ECO:0007669"/>
    <property type="project" value="TreeGrafter"/>
</dbReference>
<dbReference type="GO" id="GO:0006518">
    <property type="term" value="P:peptide metabolic process"/>
    <property type="evidence" value="ECO:0007669"/>
    <property type="project" value="TreeGrafter"/>
</dbReference>
<evidence type="ECO:0000256" key="1">
    <source>
        <dbReference type="ARBA" id="ARBA00006040"/>
    </source>
</evidence>
<dbReference type="InterPro" id="IPR045090">
    <property type="entry name" value="Pept_M3A_M3B"/>
</dbReference>
<reference evidence="9 10" key="1">
    <citation type="submission" date="2016-06" db="EMBL/GenBank/DDBJ databases">
        <authorList>
            <person name="Kjaerup R.B."/>
            <person name="Dalgaard T.S."/>
            <person name="Juul-Madsen H.R."/>
        </authorList>
    </citation>
    <scope>NUCLEOTIDE SEQUENCE [LARGE SCALE GENOMIC DNA]</scope>
</reference>
<dbReference type="Gene3D" id="1.10.1370.10">
    <property type="entry name" value="Neurolysin, domain 3"/>
    <property type="match status" value="1"/>
</dbReference>
<evidence type="ECO:0000256" key="2">
    <source>
        <dbReference type="ARBA" id="ARBA00022670"/>
    </source>
</evidence>
<dbReference type="Proteomes" id="UP000215127">
    <property type="component" value="Chromosome 6"/>
</dbReference>
<sequence>MTCGHHWQQICQCGPFLPESDTLRSAMDISVVFNEIRSKVYPPLGPEASGEGFNWGHGQVLVAHLMQEDYSAGYYSYIFSKAFAADMFESTFSADLMDREQGQRYRRTVLSKGGSIDEMEILTTFLGRKPDWAAFHRSLSAD</sequence>
<evidence type="ECO:0000256" key="5">
    <source>
        <dbReference type="ARBA" id="ARBA00022833"/>
    </source>
</evidence>
<comment type="cofactor">
    <cofactor evidence="7">
        <name>Zn(2+)</name>
        <dbReference type="ChEBI" id="CHEBI:29105"/>
    </cofactor>
    <text evidence="7">Binds 1 zinc ion.</text>
</comment>
<dbReference type="InterPro" id="IPR024077">
    <property type="entry name" value="Neurolysin/TOP_dom2"/>
</dbReference>
<evidence type="ECO:0000259" key="8">
    <source>
        <dbReference type="Pfam" id="PF01432"/>
    </source>
</evidence>
<gene>
    <name evidence="9" type="ORF">ZT3D7_G6698</name>
</gene>
<evidence type="ECO:0000313" key="10">
    <source>
        <dbReference type="Proteomes" id="UP000215127"/>
    </source>
</evidence>
<keyword evidence="3 7" id="KW-0479">Metal-binding</keyword>
<proteinExistence type="inferred from homology"/>
<dbReference type="GO" id="GO:0004222">
    <property type="term" value="F:metalloendopeptidase activity"/>
    <property type="evidence" value="ECO:0007669"/>
    <property type="project" value="InterPro"/>
</dbReference>
<protein>
    <recommendedName>
        <fullName evidence="8">Peptidase M3A/M3B catalytic domain-containing protein</fullName>
    </recommendedName>
</protein>
<name>A0A1X7RVY1_ZYMT9</name>
<evidence type="ECO:0000256" key="3">
    <source>
        <dbReference type="ARBA" id="ARBA00022723"/>
    </source>
</evidence>
<dbReference type="GO" id="GO:0006508">
    <property type="term" value="P:proteolysis"/>
    <property type="evidence" value="ECO:0007669"/>
    <property type="project" value="UniProtKB-KW"/>
</dbReference>
<evidence type="ECO:0000256" key="7">
    <source>
        <dbReference type="RuleBase" id="RU003435"/>
    </source>
</evidence>
<feature type="domain" description="Peptidase M3A/M3B catalytic" evidence="8">
    <location>
        <begin position="30"/>
        <end position="139"/>
    </location>
</feature>
<evidence type="ECO:0000256" key="4">
    <source>
        <dbReference type="ARBA" id="ARBA00022801"/>
    </source>
</evidence>
<keyword evidence="5 7" id="KW-0862">Zinc</keyword>
<dbReference type="PANTHER" id="PTHR11804">
    <property type="entry name" value="PROTEASE M3 THIMET OLIGOPEPTIDASE-RELATED"/>
    <property type="match status" value="1"/>
</dbReference>
<dbReference type="SUPFAM" id="SSF55486">
    <property type="entry name" value="Metalloproteases ('zincins'), catalytic domain"/>
    <property type="match status" value="1"/>
</dbReference>
<dbReference type="Pfam" id="PF01432">
    <property type="entry name" value="Peptidase_M3"/>
    <property type="match status" value="1"/>
</dbReference>
<dbReference type="EMBL" id="LT853697">
    <property type="protein sequence ID" value="SMQ51545.1"/>
    <property type="molecule type" value="Genomic_DNA"/>
</dbReference>
<dbReference type="GO" id="GO:0046872">
    <property type="term" value="F:metal ion binding"/>
    <property type="evidence" value="ECO:0007669"/>
    <property type="project" value="UniProtKB-UniRule"/>
</dbReference>
<evidence type="ECO:0000313" key="9">
    <source>
        <dbReference type="EMBL" id="SMQ51545.1"/>
    </source>
</evidence>
<dbReference type="AlphaFoldDB" id="A0A1X7RVY1"/>
<comment type="similarity">
    <text evidence="1 7">Belongs to the peptidase M3 family.</text>
</comment>
<keyword evidence="4 7" id="KW-0378">Hydrolase</keyword>
<accession>A0A1X7RVY1</accession>
<organism evidence="9 10">
    <name type="scientific">Zymoseptoria tritici (strain ST99CH_3D7)</name>
    <dbReference type="NCBI Taxonomy" id="1276538"/>
    <lineage>
        <taxon>Eukaryota</taxon>
        <taxon>Fungi</taxon>
        <taxon>Dikarya</taxon>
        <taxon>Ascomycota</taxon>
        <taxon>Pezizomycotina</taxon>
        <taxon>Dothideomycetes</taxon>
        <taxon>Dothideomycetidae</taxon>
        <taxon>Mycosphaerellales</taxon>
        <taxon>Mycosphaerellaceae</taxon>
        <taxon>Zymoseptoria</taxon>
    </lineage>
</organism>
<keyword evidence="6 7" id="KW-0482">Metalloprotease</keyword>
<keyword evidence="2 7" id="KW-0645">Protease</keyword>
<evidence type="ECO:0000256" key="6">
    <source>
        <dbReference type="ARBA" id="ARBA00023049"/>
    </source>
</evidence>